<dbReference type="AlphaFoldDB" id="A0AAJ0FFN4"/>
<feature type="region of interest" description="Disordered" evidence="1">
    <location>
        <begin position="326"/>
        <end position="390"/>
    </location>
</feature>
<dbReference type="PANTHER" id="PTHR38166:SF1">
    <property type="entry name" value="C2H2-TYPE DOMAIN-CONTAINING PROTEIN"/>
    <property type="match status" value="1"/>
</dbReference>
<protein>
    <recommendedName>
        <fullName evidence="4">C2H2-type domain-containing protein</fullName>
    </recommendedName>
</protein>
<feature type="region of interest" description="Disordered" evidence="1">
    <location>
        <begin position="123"/>
        <end position="262"/>
    </location>
</feature>
<evidence type="ECO:0000313" key="2">
    <source>
        <dbReference type="EMBL" id="KAK1761548.1"/>
    </source>
</evidence>
<feature type="compositionally biased region" description="Low complexity" evidence="1">
    <location>
        <begin position="123"/>
        <end position="135"/>
    </location>
</feature>
<proteinExistence type="predicted"/>
<feature type="compositionally biased region" description="Polar residues" evidence="1">
    <location>
        <begin position="636"/>
        <end position="646"/>
    </location>
</feature>
<name>A0AAJ0FFN4_9PEZI</name>
<feature type="compositionally biased region" description="Acidic residues" evidence="1">
    <location>
        <begin position="222"/>
        <end position="235"/>
    </location>
</feature>
<sequence>MDHSAVPTSAAEAGHAGVLETPATEATPMGAPAALPDKTVLNSRPESQDFIVLADKNIDPDQQVERKETWESIQSSIARTSTGFSQSSYSTEHTELDIATSHDDAEEHQHASAFALRCRSCTSTFHSSTSSRTPSFPLPDRDDMQRPNHPDMIPEADMPASPRRGSWRARLNRAPTQPGPHPLSVSTPAVNVDEMDAEPSSSHDSPDPTPIQTRAPGNQLMDDPDALAEDDDEWTTAELSPSHMSDSSDTLDDTDAVPQQPDERLNQDVCDGLLKHLFGVELGDLTSADAALVQNSVRYCMQELFRVVPAGLASFPPINQAAGYGESNGASAPGSGNNANSGNNGQGSGRGGSKRGPDGQQHLGGDGSGDRGRRGNSKKPKLETAQSSQAEDKFFSCPYRKRNPVKFNVRDHQNCAVQSFPDISQLKRHVKIFHKIQPIPRSACPRCKLNFSTHEELQRHLATPNEQICTFRDVQSSGDPEDGIDAKIEDLLNGRRTNTKVDSWEILWRTLFPHDEEEDIPDPVFVAPIELDEMQLEFQQDKCSDQLRKLISEEEVRAAKLGYDVATHVEAIVAICQEHIESSFEAFRKAKAEDTQAKERRRRARGKSNGQEPADGNHLSVMSPSQVGYAGDSGHGSPSSQHTNHSAGSWFELSAIQQGLVPAPGMPVAPGAYGDVPHPSIQGVTVPPPNHSSMAHQIGNSSFTGHSQALHHFRAASGDSGINFGPPLPNQRQVYNGAAPMSAPTNQFSTRPFQASAMGAGNVYPTSSAPFQAMPNAGPTFTGNPGLQFDQQMSNSPFQPDFSQQRFEDGMDN</sequence>
<feature type="compositionally biased region" description="Basic and acidic residues" evidence="1">
    <location>
        <begin position="139"/>
        <end position="149"/>
    </location>
</feature>
<dbReference type="Proteomes" id="UP001239445">
    <property type="component" value="Unassembled WGS sequence"/>
</dbReference>
<evidence type="ECO:0000313" key="3">
    <source>
        <dbReference type="Proteomes" id="UP001239445"/>
    </source>
</evidence>
<feature type="region of interest" description="Disordered" evidence="1">
    <location>
        <begin position="590"/>
        <end position="646"/>
    </location>
</feature>
<comment type="caution">
    <text evidence="2">The sequence shown here is derived from an EMBL/GenBank/DDBJ whole genome shotgun (WGS) entry which is preliminary data.</text>
</comment>
<dbReference type="EMBL" id="MU839827">
    <property type="protein sequence ID" value="KAK1761548.1"/>
    <property type="molecule type" value="Genomic_DNA"/>
</dbReference>
<gene>
    <name evidence="2" type="ORF">QBC47DRAFT_31199</name>
</gene>
<evidence type="ECO:0000256" key="1">
    <source>
        <dbReference type="SAM" id="MobiDB-lite"/>
    </source>
</evidence>
<feature type="compositionally biased region" description="Low complexity" evidence="1">
    <location>
        <begin position="326"/>
        <end position="343"/>
    </location>
</feature>
<dbReference type="PANTHER" id="PTHR38166">
    <property type="entry name" value="C2H2-TYPE DOMAIN-CONTAINING PROTEIN-RELATED"/>
    <property type="match status" value="1"/>
</dbReference>
<keyword evidence="3" id="KW-1185">Reference proteome</keyword>
<feature type="region of interest" description="Disordered" evidence="1">
    <location>
        <begin position="61"/>
        <end position="93"/>
    </location>
</feature>
<feature type="region of interest" description="Disordered" evidence="1">
    <location>
        <begin position="1"/>
        <end position="39"/>
    </location>
</feature>
<organism evidence="2 3">
    <name type="scientific">Echria macrotheca</name>
    <dbReference type="NCBI Taxonomy" id="438768"/>
    <lineage>
        <taxon>Eukaryota</taxon>
        <taxon>Fungi</taxon>
        <taxon>Dikarya</taxon>
        <taxon>Ascomycota</taxon>
        <taxon>Pezizomycotina</taxon>
        <taxon>Sordariomycetes</taxon>
        <taxon>Sordariomycetidae</taxon>
        <taxon>Sordariales</taxon>
        <taxon>Schizotheciaceae</taxon>
        <taxon>Echria</taxon>
    </lineage>
</organism>
<reference evidence="2" key="1">
    <citation type="submission" date="2023-06" db="EMBL/GenBank/DDBJ databases">
        <title>Genome-scale phylogeny and comparative genomics of the fungal order Sordariales.</title>
        <authorList>
            <consortium name="Lawrence Berkeley National Laboratory"/>
            <person name="Hensen N."/>
            <person name="Bonometti L."/>
            <person name="Westerberg I."/>
            <person name="Brannstrom I.O."/>
            <person name="Guillou S."/>
            <person name="Cros-Aarteil S."/>
            <person name="Calhoun S."/>
            <person name="Haridas S."/>
            <person name="Kuo A."/>
            <person name="Mondo S."/>
            <person name="Pangilinan J."/>
            <person name="Riley R."/>
            <person name="Labutti K."/>
            <person name="Andreopoulos B."/>
            <person name="Lipzen A."/>
            <person name="Chen C."/>
            <person name="Yanf M."/>
            <person name="Daum C."/>
            <person name="Ng V."/>
            <person name="Clum A."/>
            <person name="Steindorff A."/>
            <person name="Ohm R."/>
            <person name="Martin F."/>
            <person name="Silar P."/>
            <person name="Natvig D."/>
            <person name="Lalanne C."/>
            <person name="Gautier V."/>
            <person name="Ament-Velasquez S.L."/>
            <person name="Kruys A."/>
            <person name="Hutchinson M.I."/>
            <person name="Powell A.J."/>
            <person name="Barry K."/>
            <person name="Miller A.N."/>
            <person name="Grigoriev I.V."/>
            <person name="Debuchy R."/>
            <person name="Gladieux P."/>
            <person name="Thoren M.H."/>
            <person name="Johannesson H."/>
        </authorList>
    </citation>
    <scope>NUCLEOTIDE SEQUENCE</scope>
    <source>
        <strain evidence="2">PSN4</strain>
    </source>
</reference>
<feature type="compositionally biased region" description="Basic and acidic residues" evidence="1">
    <location>
        <begin position="61"/>
        <end position="70"/>
    </location>
</feature>
<feature type="compositionally biased region" description="Polar residues" evidence="1">
    <location>
        <begin position="779"/>
        <end position="805"/>
    </location>
</feature>
<feature type="compositionally biased region" description="Polar residues" evidence="1">
    <location>
        <begin position="71"/>
        <end position="91"/>
    </location>
</feature>
<accession>A0AAJ0FFN4</accession>
<evidence type="ECO:0008006" key="4">
    <source>
        <dbReference type="Google" id="ProtNLM"/>
    </source>
</evidence>
<feature type="region of interest" description="Disordered" evidence="1">
    <location>
        <begin position="775"/>
        <end position="813"/>
    </location>
</feature>